<dbReference type="STRING" id="232089.SAMN05443544_3874"/>
<dbReference type="RefSeq" id="WP_074261986.1">
    <property type="nucleotide sequence ID" value="NZ_FSRJ01000006.1"/>
</dbReference>
<dbReference type="EMBL" id="FSRJ01000006">
    <property type="protein sequence ID" value="SIO29433.1"/>
    <property type="molecule type" value="Genomic_DNA"/>
</dbReference>
<feature type="domain" description="Activator of Hsp90 ATPase homologue 1/2-like C-terminal" evidence="2">
    <location>
        <begin position="37"/>
        <end position="148"/>
    </location>
</feature>
<dbReference type="AlphaFoldDB" id="A0A1N6IBP4"/>
<evidence type="ECO:0000259" key="2">
    <source>
        <dbReference type="Pfam" id="PF08327"/>
    </source>
</evidence>
<sequence length="225" mass="23811">MVDVNAQIDAVARSIETKQVDGALAHVQTLAQTYLSPIDDVWNAVTSAERIPRWFLPISGDLRLGGSYQFEGNAGGKIRRCDPPNDGVAGYTVTWGMGMGEPAIVNVRLIAVDASSTRLELENIASEASIPEGFWEQFGPSATGIGWDQGLLGLALHFAGGAEGIAPEEAAAWVMTDEGKSFMRRSADAWAAAQQHDGTAADAAKAAADRTYGMYTGELPPPEMG</sequence>
<protein>
    <submittedName>
        <fullName evidence="3">Activator of Hsp90 ATPase homolog 1-like protein</fullName>
    </submittedName>
</protein>
<dbReference type="InterPro" id="IPR023393">
    <property type="entry name" value="START-like_dom_sf"/>
</dbReference>
<proteinExistence type="inferred from homology"/>
<evidence type="ECO:0000313" key="4">
    <source>
        <dbReference type="Proteomes" id="UP000184699"/>
    </source>
</evidence>
<name>A0A1N6IBP4_9MICO</name>
<dbReference type="InterPro" id="IPR013538">
    <property type="entry name" value="ASHA1/2-like_C"/>
</dbReference>
<evidence type="ECO:0000313" key="3">
    <source>
        <dbReference type="EMBL" id="SIO29433.1"/>
    </source>
</evidence>
<dbReference type="SUPFAM" id="SSF55961">
    <property type="entry name" value="Bet v1-like"/>
    <property type="match status" value="1"/>
</dbReference>
<dbReference type="OrthoDB" id="8117292at2"/>
<organism evidence="3 4">
    <name type="scientific">Agromyces cerinus subsp. cerinus</name>
    <dbReference type="NCBI Taxonomy" id="232089"/>
    <lineage>
        <taxon>Bacteria</taxon>
        <taxon>Bacillati</taxon>
        <taxon>Actinomycetota</taxon>
        <taxon>Actinomycetes</taxon>
        <taxon>Micrococcales</taxon>
        <taxon>Microbacteriaceae</taxon>
        <taxon>Agromyces</taxon>
    </lineage>
</organism>
<gene>
    <name evidence="3" type="ORF">SAMN05443544_3874</name>
</gene>
<keyword evidence="4" id="KW-1185">Reference proteome</keyword>
<accession>A0A1N6IBP4</accession>
<comment type="similarity">
    <text evidence="1">Belongs to the AHA1 family.</text>
</comment>
<dbReference type="Proteomes" id="UP000184699">
    <property type="component" value="Unassembled WGS sequence"/>
</dbReference>
<dbReference type="Gene3D" id="3.30.530.20">
    <property type="match status" value="1"/>
</dbReference>
<reference evidence="4" key="1">
    <citation type="submission" date="2016-11" db="EMBL/GenBank/DDBJ databases">
        <authorList>
            <person name="Varghese N."/>
            <person name="Submissions S."/>
        </authorList>
    </citation>
    <scope>NUCLEOTIDE SEQUENCE [LARGE SCALE GENOMIC DNA]</scope>
    <source>
        <strain evidence="4">DSM 8595</strain>
    </source>
</reference>
<evidence type="ECO:0000256" key="1">
    <source>
        <dbReference type="ARBA" id="ARBA00006817"/>
    </source>
</evidence>
<dbReference type="Pfam" id="PF08327">
    <property type="entry name" value="AHSA1"/>
    <property type="match status" value="1"/>
</dbReference>